<comment type="similarity">
    <text evidence="1">Belongs to the bystin family.</text>
</comment>
<dbReference type="GO" id="GO:0005737">
    <property type="term" value="C:cytoplasm"/>
    <property type="evidence" value="ECO:0007669"/>
    <property type="project" value="TreeGrafter"/>
</dbReference>
<dbReference type="Pfam" id="PF05291">
    <property type="entry name" value="Bystin"/>
    <property type="match status" value="2"/>
</dbReference>
<keyword evidence="2" id="KW-0175">Coiled coil</keyword>
<dbReference type="Proteomes" id="UP000823749">
    <property type="component" value="Chromosome 9"/>
</dbReference>
<evidence type="ECO:0000256" key="2">
    <source>
        <dbReference type="SAM" id="Coils"/>
    </source>
</evidence>
<feature type="coiled-coil region" evidence="2">
    <location>
        <begin position="142"/>
        <end position="179"/>
    </location>
</feature>
<dbReference type="GO" id="GO:0030515">
    <property type="term" value="F:snoRNA binding"/>
    <property type="evidence" value="ECO:0007669"/>
    <property type="project" value="TreeGrafter"/>
</dbReference>
<dbReference type="PANTHER" id="PTHR12821">
    <property type="entry name" value="BYSTIN"/>
    <property type="match status" value="1"/>
</dbReference>
<keyword evidence="5" id="KW-1185">Reference proteome</keyword>
<evidence type="ECO:0000313" key="5">
    <source>
        <dbReference type="Proteomes" id="UP000823749"/>
    </source>
</evidence>
<protein>
    <recommendedName>
        <fullName evidence="3">No apical meristem-associated C-terminal domain-containing protein</fullName>
    </recommendedName>
</protein>
<evidence type="ECO:0000259" key="3">
    <source>
        <dbReference type="Pfam" id="PF14303"/>
    </source>
</evidence>
<dbReference type="AlphaFoldDB" id="A0AAV6IUB2"/>
<dbReference type="Pfam" id="PF14303">
    <property type="entry name" value="NAM-associated"/>
    <property type="match status" value="1"/>
</dbReference>
<name>A0AAV6IUB2_9ERIC</name>
<sequence>MDARPDAYFTNLLQDGVILEDHSDKVSEAKKLYKELHVSSFQFEHCWNILKYQPKWHVDVEKKKSKKNKTWTVPSSSTPELVDLGECNATFVDLERPIGTKAEKKKRKLAEIPNSPLVGILTDIKEEQKKTSDKKMDIIQQLHVEEQERHQLDKERLREEQERNAIKKEKLRMKQFKEEERIMLLDTSALPHVQQEYYQSRQMEILQECEKSSSSSLSEIDLPSSSSSNSVKNLSRNFCISLGHLLEDQRKQESVKNLLSLSGIGDHIKEFKWSDFVMEEVDEEDEKLLEAFVSKDAGRQQTLADMIVAKIKQKDEQVSSGYSDLSQCSCAIFLVNQQRNVNFSLESFCFNKYPYQKLLVFSDSQSLTNSLDNLPQALLLNDHCGREKVRPLPKLDESVIDLYKGYFYFRFLHVIEQEKFPKLSNTYLRWEEVLYLTEPEKWSPNAMYQATRIFASNLSVKKAERFYRLVLLPRTRDDIRKNKRLHFALYQALKKSIYKPAAFNKGILFPLCESGTCNLREAVIIGSIIQKVSIPPLHSRYSYFALGLDLSFQVELWNNNVALLRLAEMEYCGTTSYFIKLLIEKKYALPYRVLDAMVAHFMKFVEDERIMPVIWHQSLLAFVQRCANGRGLSIHLHLPQYSRVLLGISKLTLTLVLGTDSFDCGTHGQIRYPLSNSTFPNCGLYTVQNCTDPVPKLKLEAKEVVLYELKTTNVTENSIRVNDPNLRN</sequence>
<evidence type="ECO:0000256" key="1">
    <source>
        <dbReference type="ARBA" id="ARBA00007114"/>
    </source>
</evidence>
<gene>
    <name evidence="4" type="ORF">RHGRI_026848</name>
</gene>
<organism evidence="4 5">
    <name type="scientific">Rhododendron griersonianum</name>
    <dbReference type="NCBI Taxonomy" id="479676"/>
    <lineage>
        <taxon>Eukaryota</taxon>
        <taxon>Viridiplantae</taxon>
        <taxon>Streptophyta</taxon>
        <taxon>Embryophyta</taxon>
        <taxon>Tracheophyta</taxon>
        <taxon>Spermatophyta</taxon>
        <taxon>Magnoliopsida</taxon>
        <taxon>eudicotyledons</taxon>
        <taxon>Gunneridae</taxon>
        <taxon>Pentapetalae</taxon>
        <taxon>asterids</taxon>
        <taxon>Ericales</taxon>
        <taxon>Ericaceae</taxon>
        <taxon>Ericoideae</taxon>
        <taxon>Rhodoreae</taxon>
        <taxon>Rhododendron</taxon>
    </lineage>
</organism>
<dbReference type="InterPro" id="IPR007955">
    <property type="entry name" value="Bystin"/>
</dbReference>
<evidence type="ECO:0000313" key="4">
    <source>
        <dbReference type="EMBL" id="KAG5532356.1"/>
    </source>
</evidence>
<dbReference type="GO" id="GO:0030688">
    <property type="term" value="C:preribosome, small subunit precursor"/>
    <property type="evidence" value="ECO:0007669"/>
    <property type="project" value="TreeGrafter"/>
</dbReference>
<dbReference type="CDD" id="cd22265">
    <property type="entry name" value="UDM1_RNF168"/>
    <property type="match status" value="1"/>
</dbReference>
<dbReference type="PANTHER" id="PTHR12821:SF0">
    <property type="entry name" value="BYSTIN"/>
    <property type="match status" value="1"/>
</dbReference>
<comment type="caution">
    <text evidence="4">The sequence shown here is derived from an EMBL/GenBank/DDBJ whole genome shotgun (WGS) entry which is preliminary data.</text>
</comment>
<dbReference type="GO" id="GO:0006364">
    <property type="term" value="P:rRNA processing"/>
    <property type="evidence" value="ECO:0007669"/>
    <property type="project" value="TreeGrafter"/>
</dbReference>
<dbReference type="InterPro" id="IPR029466">
    <property type="entry name" value="NAM-associated_C"/>
</dbReference>
<proteinExistence type="inferred from homology"/>
<dbReference type="EMBL" id="JACTNZ010000009">
    <property type="protein sequence ID" value="KAG5532356.1"/>
    <property type="molecule type" value="Genomic_DNA"/>
</dbReference>
<accession>A0AAV6IUB2</accession>
<feature type="domain" description="No apical meristem-associated C-terminal" evidence="3">
    <location>
        <begin position="41"/>
        <end position="205"/>
    </location>
</feature>
<reference evidence="4" key="1">
    <citation type="submission" date="2020-08" db="EMBL/GenBank/DDBJ databases">
        <title>Plant Genome Project.</title>
        <authorList>
            <person name="Zhang R.-G."/>
        </authorList>
    </citation>
    <scope>NUCLEOTIDE SEQUENCE</scope>
    <source>
        <strain evidence="4">WSP0</strain>
        <tissue evidence="4">Leaf</tissue>
    </source>
</reference>
<dbReference type="GO" id="GO:0005730">
    <property type="term" value="C:nucleolus"/>
    <property type="evidence" value="ECO:0007669"/>
    <property type="project" value="TreeGrafter"/>
</dbReference>